<accession>A0A9X0JIL2</accession>
<dbReference type="Pfam" id="PF05488">
    <property type="entry name" value="PAAR_motif"/>
    <property type="match status" value="1"/>
</dbReference>
<sequence length="126" mass="13671">MTYVVREGDSTTTGGMVLSASGSQTWEDRRLARMGDPVWCERCAQVGFIGQGNPTFIDDLVAVATDGHAVRCACAEGTHRLIASQDQLQADMEAAIDIPKDMADKARKRVKQMTKARKDSPCPLAD</sequence>
<comment type="caution">
    <text evidence="2">The sequence shown here is derived from an EMBL/GenBank/DDBJ whole genome shotgun (WGS) entry which is preliminary data.</text>
</comment>
<evidence type="ECO:0000256" key="1">
    <source>
        <dbReference type="SAM" id="MobiDB-lite"/>
    </source>
</evidence>
<name>A0A9X0JIL2_9PSED</name>
<dbReference type="InterPro" id="IPR008727">
    <property type="entry name" value="PAAR_motif"/>
</dbReference>
<proteinExistence type="predicted"/>
<organism evidence="2 3">
    <name type="scientific">Pseudomonas lutea</name>
    <dbReference type="NCBI Taxonomy" id="243924"/>
    <lineage>
        <taxon>Bacteria</taxon>
        <taxon>Pseudomonadati</taxon>
        <taxon>Pseudomonadota</taxon>
        <taxon>Gammaproteobacteria</taxon>
        <taxon>Pseudomonadales</taxon>
        <taxon>Pseudomonadaceae</taxon>
        <taxon>Pseudomonas</taxon>
    </lineage>
</organism>
<evidence type="ECO:0000313" key="2">
    <source>
        <dbReference type="EMBL" id="KGF63928.1"/>
    </source>
</evidence>
<evidence type="ECO:0008006" key="4">
    <source>
        <dbReference type="Google" id="ProtNLM"/>
    </source>
</evidence>
<protein>
    <recommendedName>
        <fullName evidence="4">PAAR repeat-containing protein</fullName>
    </recommendedName>
</protein>
<dbReference type="RefSeq" id="WP_037015991.1">
    <property type="nucleotide sequence ID" value="NZ_JRMB01000002.1"/>
</dbReference>
<feature type="region of interest" description="Disordered" evidence="1">
    <location>
        <begin position="105"/>
        <end position="126"/>
    </location>
</feature>
<dbReference type="OrthoDB" id="6860016at2"/>
<feature type="compositionally biased region" description="Basic residues" evidence="1">
    <location>
        <begin position="106"/>
        <end position="115"/>
    </location>
</feature>
<gene>
    <name evidence="2" type="ORF">LT42_18780</name>
</gene>
<evidence type="ECO:0000313" key="3">
    <source>
        <dbReference type="Proteomes" id="UP000029719"/>
    </source>
</evidence>
<dbReference type="CDD" id="cd14744">
    <property type="entry name" value="PAAR_CT_2"/>
    <property type="match status" value="1"/>
</dbReference>
<dbReference type="Proteomes" id="UP000029719">
    <property type="component" value="Unassembled WGS sequence"/>
</dbReference>
<dbReference type="EMBL" id="JRMB01000002">
    <property type="protein sequence ID" value="KGF63928.1"/>
    <property type="molecule type" value="Genomic_DNA"/>
</dbReference>
<dbReference type="AlphaFoldDB" id="A0A9X0JIL2"/>
<reference evidence="2 3" key="1">
    <citation type="submission" date="2014-09" db="EMBL/GenBank/DDBJ databases">
        <title>Genome sequence of Pseudomonas lutea strain DSM 17257T.</title>
        <authorList>
            <person name="Kwak Y."/>
            <person name="Shin J.-H."/>
        </authorList>
    </citation>
    <scope>NUCLEOTIDE SEQUENCE [LARGE SCALE GENOMIC DNA]</scope>
    <source>
        <strain evidence="2 3">DSM 17257</strain>
    </source>
</reference>